<name>A0AA86VZE9_9FABA</name>
<feature type="compositionally biased region" description="Polar residues" evidence="1">
    <location>
        <begin position="177"/>
        <end position="187"/>
    </location>
</feature>
<evidence type="ECO:0000256" key="1">
    <source>
        <dbReference type="SAM" id="MobiDB-lite"/>
    </source>
</evidence>
<dbReference type="EMBL" id="OY731403">
    <property type="protein sequence ID" value="CAJ1963768.1"/>
    <property type="molecule type" value="Genomic_DNA"/>
</dbReference>
<dbReference type="PANTHER" id="PTHR31066:SF47">
    <property type="entry name" value="PB1 DOMAIN-CONTAINING PROTEIN"/>
    <property type="match status" value="1"/>
</dbReference>
<dbReference type="Gramene" id="rna-AYBTSS11_LOCUS19953">
    <property type="protein sequence ID" value="CAJ1963768.1"/>
    <property type="gene ID" value="gene-AYBTSS11_LOCUS19953"/>
</dbReference>
<proteinExistence type="predicted"/>
<dbReference type="CDD" id="cd06410">
    <property type="entry name" value="PB1_UP2"/>
    <property type="match status" value="1"/>
</dbReference>
<gene>
    <name evidence="3" type="ORF">AYBTSS11_LOCUS19953</name>
</gene>
<dbReference type="PANTHER" id="PTHR31066">
    <property type="entry name" value="OS05G0427100 PROTEIN-RELATED"/>
    <property type="match status" value="1"/>
</dbReference>
<sequence length="282" mass="31156">MGEDSPKNKVKFLCSYAGKVLPRPSDGLLRYVGGETRVVSVPRDVTFSELMKKVSGMVEGEVVLKYQLLPEDLDALVSVRTQEDVKHMIQELDRHHTGMLRAFLFPTSKTPLLASEPYLLEQRYIDAVNGIIRTSPKAAKGSACSSPKSSSPDAGDLYSPRYSPSFGNFKSNANAMQRVQSSPSLTSIGGFDQQGHYHQHPHLPFHNYPSSSTLTSRPPHDPQLGRLGGRGASFNYHYSNTRQPHRGGGGGYAYHDDSATYVNGHVPIQSMPRSPRRKSVWD</sequence>
<reference evidence="3" key="1">
    <citation type="submission" date="2023-10" db="EMBL/GenBank/DDBJ databases">
        <authorList>
            <person name="Domelevo Entfellner J.-B."/>
        </authorList>
    </citation>
    <scope>NUCLEOTIDE SEQUENCE</scope>
</reference>
<organism evidence="3 4">
    <name type="scientific">Sphenostylis stenocarpa</name>
    <dbReference type="NCBI Taxonomy" id="92480"/>
    <lineage>
        <taxon>Eukaryota</taxon>
        <taxon>Viridiplantae</taxon>
        <taxon>Streptophyta</taxon>
        <taxon>Embryophyta</taxon>
        <taxon>Tracheophyta</taxon>
        <taxon>Spermatophyta</taxon>
        <taxon>Magnoliopsida</taxon>
        <taxon>eudicotyledons</taxon>
        <taxon>Gunneridae</taxon>
        <taxon>Pentapetalae</taxon>
        <taxon>rosids</taxon>
        <taxon>fabids</taxon>
        <taxon>Fabales</taxon>
        <taxon>Fabaceae</taxon>
        <taxon>Papilionoideae</taxon>
        <taxon>50 kb inversion clade</taxon>
        <taxon>NPAAA clade</taxon>
        <taxon>indigoferoid/millettioid clade</taxon>
        <taxon>Phaseoleae</taxon>
        <taxon>Sphenostylis</taxon>
    </lineage>
</organism>
<dbReference type="Pfam" id="PF00564">
    <property type="entry name" value="PB1"/>
    <property type="match status" value="1"/>
</dbReference>
<feature type="region of interest" description="Disordered" evidence="1">
    <location>
        <begin position="136"/>
        <end position="159"/>
    </location>
</feature>
<dbReference type="AlphaFoldDB" id="A0AA86VZE9"/>
<dbReference type="Gene3D" id="3.10.20.90">
    <property type="entry name" value="Phosphatidylinositol 3-kinase Catalytic Subunit, Chain A, domain 1"/>
    <property type="match status" value="1"/>
</dbReference>
<dbReference type="InterPro" id="IPR000270">
    <property type="entry name" value="PB1_dom"/>
</dbReference>
<dbReference type="SMART" id="SM00666">
    <property type="entry name" value="PB1"/>
    <property type="match status" value="1"/>
</dbReference>
<accession>A0AA86VZE9</accession>
<dbReference type="InterPro" id="IPR053198">
    <property type="entry name" value="Gynoecium_Dev_Regulator"/>
</dbReference>
<keyword evidence="4" id="KW-1185">Reference proteome</keyword>
<feature type="compositionally biased region" description="Low complexity" evidence="1">
    <location>
        <begin position="136"/>
        <end position="152"/>
    </location>
</feature>
<evidence type="ECO:0000259" key="2">
    <source>
        <dbReference type="SMART" id="SM00666"/>
    </source>
</evidence>
<evidence type="ECO:0000313" key="4">
    <source>
        <dbReference type="Proteomes" id="UP001189624"/>
    </source>
</evidence>
<protein>
    <recommendedName>
        <fullName evidence="2">PB1 domain-containing protein</fullName>
    </recommendedName>
</protein>
<dbReference type="Proteomes" id="UP001189624">
    <property type="component" value="Chromosome 6"/>
</dbReference>
<evidence type="ECO:0000313" key="3">
    <source>
        <dbReference type="EMBL" id="CAJ1963768.1"/>
    </source>
</evidence>
<dbReference type="SUPFAM" id="SSF54277">
    <property type="entry name" value="CAD &amp; PB1 domains"/>
    <property type="match status" value="1"/>
</dbReference>
<feature type="domain" description="PB1" evidence="2">
    <location>
        <begin position="24"/>
        <end position="107"/>
    </location>
</feature>
<feature type="region of interest" description="Disordered" evidence="1">
    <location>
        <begin position="177"/>
        <end position="233"/>
    </location>
</feature>